<name>A0ABM8HS53_9BACT</name>
<dbReference type="Pfam" id="PF13185">
    <property type="entry name" value="GAF_2"/>
    <property type="match status" value="1"/>
</dbReference>
<gene>
    <name evidence="3" type="ORF">DESUT3_21860</name>
</gene>
<sequence length="278" mass="31945">MTERDDDRSIVKRAEEFLQAFKKGAEFTQELLKENERLRFQLLELKESLRGPEKSYPSDSQDPEKDHLRRKVRDLEQERVEILDRIRQVEKENLDFANRYVEIEAENNKLANLYIASYQLHSTLDFREVLQIIMEIIINLIGGEEFGILLLDEKAKKLQAVASEGIATGDFPIVPMGKGIIGQAAQTGENYFIEEIAGYSRELSRPMVCIPLKIKEQVIGVIVIYKLLVQKDHFAEVDYELFTLLAGHAATAIFSSKLYSESERKLSTMQGFIELLTK</sequence>
<reference evidence="3 4" key="2">
    <citation type="journal article" date="2021" name="Int. J. Syst. Evol. Microbiol.">
        <title>Isolation and Polyphasic Characterization of Desulfuromonas versatilis sp. Nov., an Electrogenic Bacteria Capable of Versatile Metabolism Isolated from a Graphene Oxide-Reducing Enrichment Culture.</title>
        <authorList>
            <person name="Xie L."/>
            <person name="Yoshida N."/>
            <person name="Ishii S."/>
            <person name="Meng L."/>
        </authorList>
    </citation>
    <scope>NUCLEOTIDE SEQUENCE [LARGE SCALE GENOMIC DNA]</scope>
    <source>
        <strain evidence="3 4">NIT-T3</strain>
    </source>
</reference>
<evidence type="ECO:0000256" key="1">
    <source>
        <dbReference type="SAM" id="MobiDB-lite"/>
    </source>
</evidence>
<accession>A0ABM8HS53</accession>
<proteinExistence type="predicted"/>
<dbReference type="SUPFAM" id="SSF55781">
    <property type="entry name" value="GAF domain-like"/>
    <property type="match status" value="1"/>
</dbReference>
<evidence type="ECO:0000259" key="2">
    <source>
        <dbReference type="SMART" id="SM00065"/>
    </source>
</evidence>
<dbReference type="InterPro" id="IPR029016">
    <property type="entry name" value="GAF-like_dom_sf"/>
</dbReference>
<dbReference type="EMBL" id="AP024355">
    <property type="protein sequence ID" value="BCR05117.1"/>
    <property type="molecule type" value="Genomic_DNA"/>
</dbReference>
<evidence type="ECO:0000313" key="3">
    <source>
        <dbReference type="EMBL" id="BCR05117.1"/>
    </source>
</evidence>
<dbReference type="RefSeq" id="WP_221248543.1">
    <property type="nucleotide sequence ID" value="NZ_AP024355.1"/>
</dbReference>
<dbReference type="InterPro" id="IPR003018">
    <property type="entry name" value="GAF"/>
</dbReference>
<reference evidence="3 4" key="1">
    <citation type="journal article" date="2016" name="C (Basel)">
        <title>Selective Growth of and Electricity Production by Marine Exoelectrogenic Bacteria in Self-Aggregated Hydrogel of Microbially Reduced Graphene Oxide.</title>
        <authorList>
            <person name="Yoshida N."/>
            <person name="Goto Y."/>
            <person name="Miyata Y."/>
        </authorList>
    </citation>
    <scope>NUCLEOTIDE SEQUENCE [LARGE SCALE GENOMIC DNA]</scope>
    <source>
        <strain evidence="3 4">NIT-T3</strain>
    </source>
</reference>
<dbReference type="Gene3D" id="3.30.450.40">
    <property type="match status" value="1"/>
</dbReference>
<dbReference type="SMART" id="SM00065">
    <property type="entry name" value="GAF"/>
    <property type="match status" value="1"/>
</dbReference>
<organism evidence="3 4">
    <name type="scientific">Desulfuromonas versatilis</name>
    <dbReference type="NCBI Taxonomy" id="2802975"/>
    <lineage>
        <taxon>Bacteria</taxon>
        <taxon>Pseudomonadati</taxon>
        <taxon>Thermodesulfobacteriota</taxon>
        <taxon>Desulfuromonadia</taxon>
        <taxon>Desulfuromonadales</taxon>
        <taxon>Desulfuromonadaceae</taxon>
        <taxon>Desulfuromonas</taxon>
    </lineage>
</organism>
<protein>
    <recommendedName>
        <fullName evidence="2">GAF domain-containing protein</fullName>
    </recommendedName>
</protein>
<feature type="domain" description="GAF" evidence="2">
    <location>
        <begin position="125"/>
        <end position="263"/>
    </location>
</feature>
<evidence type="ECO:0000313" key="4">
    <source>
        <dbReference type="Proteomes" id="UP001319827"/>
    </source>
</evidence>
<feature type="region of interest" description="Disordered" evidence="1">
    <location>
        <begin position="51"/>
        <end position="70"/>
    </location>
</feature>
<keyword evidence="4" id="KW-1185">Reference proteome</keyword>
<dbReference type="Proteomes" id="UP001319827">
    <property type="component" value="Chromosome"/>
</dbReference>